<keyword evidence="9 14" id="KW-0862">Zinc</keyword>
<feature type="binding site" evidence="16">
    <location>
        <position position="163"/>
    </location>
    <ligand>
        <name>Zn(2+)</name>
        <dbReference type="ChEBI" id="CHEBI:29105"/>
        <note>catalytic</note>
    </ligand>
</feature>
<evidence type="ECO:0000256" key="12">
    <source>
        <dbReference type="ARBA" id="ARBA00023122"/>
    </source>
</evidence>
<dbReference type="EMBL" id="JAHCMY010000001">
    <property type="protein sequence ID" value="MBS9523075.1"/>
    <property type="molecule type" value="Genomic_DNA"/>
</dbReference>
<keyword evidence="8 14" id="KW-0378">Hydrolase</keyword>
<evidence type="ECO:0000256" key="15">
    <source>
        <dbReference type="PIRSR" id="PIRSR006404-1"/>
    </source>
</evidence>
<dbReference type="SUPFAM" id="SSF54631">
    <property type="entry name" value="CBS-domain pair"/>
    <property type="match status" value="1"/>
</dbReference>
<comment type="caution">
    <text evidence="19">The sequence shown here is derived from an EMBL/GenBank/DDBJ whole genome shotgun (WGS) entry which is preliminary data.</text>
</comment>
<dbReference type="RefSeq" id="WP_213943942.1">
    <property type="nucleotide sequence ID" value="NZ_JAHCMY010000001.1"/>
</dbReference>
<comment type="caution">
    <text evidence="14">Lacks conserved residue(s) required for the propagation of feature annotation.</text>
</comment>
<sequence>MKFSLYLGKYSGIKVFIHWTFSLLLIWILISSMRSGLTMEDTAWTIAFILAIFFCVLLHEFGHALTAKKYGIQTRDIILLPIGGLARLEKLPEDPKQELWVAIAGPLVNIVIFLLLTVAISFVGFDLNQMEDIRLNGQTIWLYLATANLFLAIFNMVPAFPMDGGRVLRALLSIRVPRVRATEIAGGIGQILAIGFVFLGLFYNPILVLIGIFIFLGASAEVTQTKNQSLLHGFKVSDVLMSRFPVISFDAPLSKAIEKLLDGQATHFVVVRDDEPVGTLSREEMIKGLNEADDQILVEKVANLTPLVLEIFMPLEEAMKKMAAENQKVALVYENHHFLGMLDQENISEFIMVKSALINKQQAENIAM</sequence>
<keyword evidence="20" id="KW-1185">Reference proteome</keyword>
<comment type="subcellular location">
    <subcellularLocation>
        <location evidence="1">Cell membrane</location>
        <topology evidence="1">Multi-pass membrane protein</topology>
    </subcellularLocation>
</comment>
<accession>A0AAP2CFZ3</accession>
<evidence type="ECO:0000256" key="2">
    <source>
        <dbReference type="ARBA" id="ARBA00007931"/>
    </source>
</evidence>
<feature type="transmembrane region" description="Helical" evidence="14">
    <location>
        <begin position="12"/>
        <end position="30"/>
    </location>
</feature>
<dbReference type="PROSITE" id="PS51371">
    <property type="entry name" value="CBS"/>
    <property type="match status" value="1"/>
</dbReference>
<comment type="similarity">
    <text evidence="2 14">Belongs to the peptidase M50B family.</text>
</comment>
<keyword evidence="7" id="KW-0677">Repeat</keyword>
<feature type="transmembrane region" description="Helical" evidence="14">
    <location>
        <begin position="99"/>
        <end position="120"/>
    </location>
</feature>
<keyword evidence="4 14" id="KW-0645">Protease</keyword>
<dbReference type="PANTHER" id="PTHR39188">
    <property type="entry name" value="MEMBRANE-ASSOCIATED ZINC METALLOPROTEASE M50B"/>
    <property type="match status" value="1"/>
</dbReference>
<evidence type="ECO:0000313" key="20">
    <source>
        <dbReference type="Proteomes" id="UP001319104"/>
    </source>
</evidence>
<keyword evidence="6 14" id="KW-0479">Metal-binding</keyword>
<dbReference type="InterPro" id="IPR008915">
    <property type="entry name" value="Peptidase_M50"/>
</dbReference>
<feature type="transmembrane region" description="Helical" evidence="14">
    <location>
        <begin position="42"/>
        <end position="61"/>
    </location>
</feature>
<evidence type="ECO:0000256" key="17">
    <source>
        <dbReference type="PROSITE-ProRule" id="PRU00703"/>
    </source>
</evidence>
<dbReference type="GO" id="GO:0008237">
    <property type="term" value="F:metallopeptidase activity"/>
    <property type="evidence" value="ECO:0007669"/>
    <property type="project" value="UniProtKB-UniRule"/>
</dbReference>
<reference evidence="19 20" key="1">
    <citation type="submission" date="2021-05" db="EMBL/GenBank/DDBJ databases">
        <authorList>
            <person name="Zhang Z.D."/>
            <person name="Osman G."/>
        </authorList>
    </citation>
    <scope>NUCLEOTIDE SEQUENCE [LARGE SCALE GENOMIC DNA]</scope>
    <source>
        <strain evidence="19 20">KCTC 32217</strain>
    </source>
</reference>
<proteinExistence type="inferred from homology"/>
<dbReference type="Pfam" id="PF02163">
    <property type="entry name" value="Peptidase_M50"/>
    <property type="match status" value="1"/>
</dbReference>
<evidence type="ECO:0000256" key="3">
    <source>
        <dbReference type="ARBA" id="ARBA00022475"/>
    </source>
</evidence>
<dbReference type="GO" id="GO:0006508">
    <property type="term" value="P:proteolysis"/>
    <property type="evidence" value="ECO:0007669"/>
    <property type="project" value="UniProtKB-KW"/>
</dbReference>
<evidence type="ECO:0000256" key="16">
    <source>
        <dbReference type="PIRSR" id="PIRSR006404-2"/>
    </source>
</evidence>
<feature type="transmembrane region" description="Helical" evidence="14">
    <location>
        <begin position="140"/>
        <end position="160"/>
    </location>
</feature>
<evidence type="ECO:0000256" key="10">
    <source>
        <dbReference type="ARBA" id="ARBA00022989"/>
    </source>
</evidence>
<keyword evidence="11 14" id="KW-0482">Metalloprotease</keyword>
<dbReference type="PIRSF" id="PIRSF006404">
    <property type="entry name" value="UCP006404_Pept_M50_CBS"/>
    <property type="match status" value="1"/>
</dbReference>
<keyword evidence="10 14" id="KW-1133">Transmembrane helix</keyword>
<keyword evidence="13 14" id="KW-0472">Membrane</keyword>
<dbReference type="CDD" id="cd02205">
    <property type="entry name" value="CBS_pair_SF"/>
    <property type="match status" value="1"/>
</dbReference>
<dbReference type="InterPro" id="IPR046342">
    <property type="entry name" value="CBS_dom_sf"/>
</dbReference>
<dbReference type="Pfam" id="PF00571">
    <property type="entry name" value="CBS"/>
    <property type="match status" value="2"/>
</dbReference>
<protein>
    <recommendedName>
        <fullName evidence="14">Zinc metalloprotease</fullName>
    </recommendedName>
</protein>
<dbReference type="InterPro" id="IPR000644">
    <property type="entry name" value="CBS_dom"/>
</dbReference>
<comment type="cofactor">
    <cofactor evidence="14 16">
        <name>Zn(2+)</name>
        <dbReference type="ChEBI" id="CHEBI:29105"/>
    </cofactor>
    <text evidence="14 16">Binds 1 zinc ion per subunit.</text>
</comment>
<evidence type="ECO:0000256" key="11">
    <source>
        <dbReference type="ARBA" id="ARBA00023049"/>
    </source>
</evidence>
<feature type="domain" description="CBS" evidence="18">
    <location>
        <begin position="240"/>
        <end position="295"/>
    </location>
</feature>
<evidence type="ECO:0000256" key="7">
    <source>
        <dbReference type="ARBA" id="ARBA00022737"/>
    </source>
</evidence>
<feature type="binding site" evidence="16">
    <location>
        <position position="63"/>
    </location>
    <ligand>
        <name>Zn(2+)</name>
        <dbReference type="ChEBI" id="CHEBI:29105"/>
        <note>catalytic</note>
    </ligand>
</feature>
<evidence type="ECO:0000256" key="1">
    <source>
        <dbReference type="ARBA" id="ARBA00004651"/>
    </source>
</evidence>
<dbReference type="GO" id="GO:0046872">
    <property type="term" value="F:metal ion binding"/>
    <property type="evidence" value="ECO:0007669"/>
    <property type="project" value="UniProtKB-UniRule"/>
</dbReference>
<keyword evidence="3" id="KW-1003">Cell membrane</keyword>
<evidence type="ECO:0000313" key="19">
    <source>
        <dbReference type="EMBL" id="MBS9523075.1"/>
    </source>
</evidence>
<organism evidence="19 20">
    <name type="scientific">Litoribacter ruber</name>
    <dbReference type="NCBI Taxonomy" id="702568"/>
    <lineage>
        <taxon>Bacteria</taxon>
        <taxon>Pseudomonadati</taxon>
        <taxon>Bacteroidota</taxon>
        <taxon>Cytophagia</taxon>
        <taxon>Cytophagales</taxon>
        <taxon>Cyclobacteriaceae</taxon>
        <taxon>Litoribacter</taxon>
    </lineage>
</organism>
<dbReference type="CDD" id="cd06164">
    <property type="entry name" value="S2P-M50_SpoIVFB_CBS"/>
    <property type="match status" value="1"/>
</dbReference>
<evidence type="ECO:0000256" key="4">
    <source>
        <dbReference type="ARBA" id="ARBA00022670"/>
    </source>
</evidence>
<dbReference type="Gene3D" id="3.10.580.10">
    <property type="entry name" value="CBS-domain"/>
    <property type="match status" value="1"/>
</dbReference>
<evidence type="ECO:0000256" key="9">
    <source>
        <dbReference type="ARBA" id="ARBA00022833"/>
    </source>
</evidence>
<gene>
    <name evidence="19" type="ORF">KI659_03505</name>
</gene>
<dbReference type="GO" id="GO:0005886">
    <property type="term" value="C:plasma membrane"/>
    <property type="evidence" value="ECO:0007669"/>
    <property type="project" value="UniProtKB-SubCell"/>
</dbReference>
<evidence type="ECO:0000259" key="18">
    <source>
        <dbReference type="PROSITE" id="PS51371"/>
    </source>
</evidence>
<dbReference type="AlphaFoldDB" id="A0AAP2CFZ3"/>
<dbReference type="Proteomes" id="UP001319104">
    <property type="component" value="Unassembled WGS sequence"/>
</dbReference>
<name>A0AAP2CFZ3_9BACT</name>
<evidence type="ECO:0000256" key="14">
    <source>
        <dbReference type="PIRNR" id="PIRNR006404"/>
    </source>
</evidence>
<evidence type="ECO:0000256" key="5">
    <source>
        <dbReference type="ARBA" id="ARBA00022692"/>
    </source>
</evidence>
<feature type="binding site" evidence="16">
    <location>
        <position position="59"/>
    </location>
    <ligand>
        <name>Zn(2+)</name>
        <dbReference type="ChEBI" id="CHEBI:29105"/>
        <note>catalytic</note>
    </ligand>
</feature>
<evidence type="ECO:0000256" key="6">
    <source>
        <dbReference type="ARBA" id="ARBA00022723"/>
    </source>
</evidence>
<dbReference type="InterPro" id="IPR016483">
    <property type="entry name" value="UCP006404_Pept_M50_CBS"/>
</dbReference>
<feature type="active site" evidence="15">
    <location>
        <position position="60"/>
    </location>
</feature>
<keyword evidence="5 14" id="KW-0812">Transmembrane</keyword>
<dbReference type="PANTHER" id="PTHR39188:SF3">
    <property type="entry name" value="STAGE IV SPORULATION PROTEIN FB"/>
    <property type="match status" value="1"/>
</dbReference>
<evidence type="ECO:0000256" key="8">
    <source>
        <dbReference type="ARBA" id="ARBA00022801"/>
    </source>
</evidence>
<evidence type="ECO:0000256" key="13">
    <source>
        <dbReference type="ARBA" id="ARBA00023136"/>
    </source>
</evidence>
<keyword evidence="12 17" id="KW-0129">CBS domain</keyword>